<evidence type="ECO:0000313" key="1">
    <source>
        <dbReference type="EMBL" id="OII76905.1"/>
    </source>
</evidence>
<comment type="caution">
    <text evidence="1">The sequence shown here is derived from an EMBL/GenBank/DDBJ whole genome shotgun (WGS) entry which is preliminary data.</text>
</comment>
<proteinExistence type="predicted"/>
<name>A0A1J4MRM7_9CRYT</name>
<dbReference type="OrthoDB" id="10300222at2759"/>
<accession>A0A1J4MRM7</accession>
<reference evidence="1 2" key="1">
    <citation type="submission" date="2016-10" db="EMBL/GenBank/DDBJ databases">
        <title>Reductive evolution of mitochondrial metabolism and differential evolution of invasion-related proteins in Cryptosporidium.</title>
        <authorList>
            <person name="Liu S."/>
            <person name="Roellig D.M."/>
            <person name="Guo Y."/>
            <person name="Li N."/>
            <person name="Frace M.A."/>
            <person name="Tang K."/>
            <person name="Zhang L."/>
            <person name="Feng Y."/>
            <person name="Xiao L."/>
        </authorList>
    </citation>
    <scope>NUCLEOTIDE SEQUENCE [LARGE SCALE GENOMIC DNA]</scope>
    <source>
        <strain evidence="1">30847</strain>
    </source>
</reference>
<sequence>MVLLNLNTSLYIIDPKIRGLIKEEIERQVNGLSLVATGSLSTYELEYIKGSKFEKLYNSKDNKIKDTLEDNTSIKLYEDFHISIDDYNLNSGLNSLTYKNLNKMNLQSINKTLIDPEIFTLSKNSSYISPQH</sequence>
<dbReference type="RefSeq" id="XP_067068751.1">
    <property type="nucleotide sequence ID" value="XM_067212478.1"/>
</dbReference>
<protein>
    <submittedName>
        <fullName evidence="1">Uncharacterized protein</fullName>
    </submittedName>
</protein>
<gene>
    <name evidence="1" type="ORF">cand_022480</name>
</gene>
<organism evidence="1 2">
    <name type="scientific">Cryptosporidium andersoni</name>
    <dbReference type="NCBI Taxonomy" id="117008"/>
    <lineage>
        <taxon>Eukaryota</taxon>
        <taxon>Sar</taxon>
        <taxon>Alveolata</taxon>
        <taxon>Apicomplexa</taxon>
        <taxon>Conoidasida</taxon>
        <taxon>Coccidia</taxon>
        <taxon>Eucoccidiorida</taxon>
        <taxon>Eimeriorina</taxon>
        <taxon>Cryptosporidiidae</taxon>
        <taxon>Cryptosporidium</taxon>
    </lineage>
</organism>
<evidence type="ECO:0000313" key="2">
    <source>
        <dbReference type="Proteomes" id="UP000186804"/>
    </source>
</evidence>
<dbReference type="AlphaFoldDB" id="A0A1J4MRM7"/>
<dbReference type="VEuPathDB" id="CryptoDB:cand_022480"/>
<dbReference type="GeneID" id="92366432"/>
<dbReference type="Proteomes" id="UP000186804">
    <property type="component" value="Unassembled WGS sequence"/>
</dbReference>
<keyword evidence="2" id="KW-1185">Reference proteome</keyword>
<dbReference type="EMBL" id="LRBS01000048">
    <property type="protein sequence ID" value="OII76905.1"/>
    <property type="molecule type" value="Genomic_DNA"/>
</dbReference>